<dbReference type="Gene3D" id="3.30.710.10">
    <property type="entry name" value="Potassium Channel Kv1.1, Chain A"/>
    <property type="match status" value="1"/>
</dbReference>
<dbReference type="Gene3D" id="2.120.10.80">
    <property type="entry name" value="Kelch-type beta propeller"/>
    <property type="match status" value="1"/>
</dbReference>
<dbReference type="Gene3D" id="1.25.40.420">
    <property type="match status" value="1"/>
</dbReference>
<keyword evidence="2" id="KW-0677">Repeat</keyword>
<sequence length="580" mass="64793">MTRYSDSNHGSVVLTQLHSLRSEGLLTDVSLQVNADLFPCHRSVLAACSPYFKAMFTGGMSESHQETVALQDVESSSLRLLLDFLYTGNIILDDQNVQDVFITSNLLQVVPLIHFCAEYLEKSLSIANCIGMYCLATVYSCTSLLETSWEYINYNFILVSKQEEFLNAPGNVVQSIASSRMLNVSSEGDVFEAMFQWYEKDPTSKVCTAQEILKHVNMESLDRTQVARARKEGLMPLASEVGPTTADSNQGFGSGSHGLASPSSLQKASEPCSRLGMSAQELILMAGRHGRQNTIFCVHLPTRKCYFLELPPICRTFGALVTVVDNEVYAITNDYQDKSMFHYNHIRKKWIAVAQRLQGRTDFQLQVVNGNIYILGGLNDWEILNSVECYDPSADEWKFMTPMPRDVIDFTSAVYRDSIYVFSGSRTMSYNTVTDLWTATLPAMTTPRLRSACVTHGNEIWVIGGSSAQSSTEVPCIQVEKYLPDEGKWENGGYLPSLMKFCLATVYQNELYLCAVWCGVHEMGVMVPVQLHPQFDLYLYNSQGATSTFNDVGIDIPLQDVLSCSTARLFTENITPVVQR</sequence>
<dbReference type="PANTHER" id="PTHR45632">
    <property type="entry name" value="LD33804P"/>
    <property type="match status" value="1"/>
</dbReference>
<dbReference type="SMART" id="SM00225">
    <property type="entry name" value="BTB"/>
    <property type="match status" value="1"/>
</dbReference>
<dbReference type="PANTHER" id="PTHR45632:SF3">
    <property type="entry name" value="KELCH-LIKE PROTEIN 32"/>
    <property type="match status" value="1"/>
</dbReference>
<protein>
    <recommendedName>
        <fullName evidence="4">BTB domain-containing protein</fullName>
    </recommendedName>
</protein>
<evidence type="ECO:0000256" key="2">
    <source>
        <dbReference type="ARBA" id="ARBA00022737"/>
    </source>
</evidence>
<dbReference type="InterPro" id="IPR017096">
    <property type="entry name" value="BTB-kelch_protein"/>
</dbReference>
<evidence type="ECO:0000313" key="5">
    <source>
        <dbReference type="EnsemblMetazoa" id="XP_795413"/>
    </source>
</evidence>
<dbReference type="InParanoid" id="A0A7M7TH30"/>
<dbReference type="AlphaFoldDB" id="A0A7M7TH30"/>
<dbReference type="SUPFAM" id="SSF117281">
    <property type="entry name" value="Kelch motif"/>
    <property type="match status" value="1"/>
</dbReference>
<proteinExistence type="predicted"/>
<evidence type="ECO:0000256" key="3">
    <source>
        <dbReference type="SAM" id="MobiDB-lite"/>
    </source>
</evidence>
<dbReference type="InterPro" id="IPR015915">
    <property type="entry name" value="Kelch-typ_b-propeller"/>
</dbReference>
<dbReference type="OrthoDB" id="45365at2759"/>
<feature type="region of interest" description="Disordered" evidence="3">
    <location>
        <begin position="239"/>
        <end position="270"/>
    </location>
</feature>
<dbReference type="InterPro" id="IPR006652">
    <property type="entry name" value="Kelch_1"/>
</dbReference>
<reference evidence="5" key="2">
    <citation type="submission" date="2021-01" db="UniProtKB">
        <authorList>
            <consortium name="EnsemblMetazoa"/>
        </authorList>
    </citation>
    <scope>IDENTIFICATION</scope>
</reference>
<dbReference type="Pfam" id="PF07707">
    <property type="entry name" value="BACK"/>
    <property type="match status" value="1"/>
</dbReference>
<dbReference type="PIRSF" id="PIRSF037037">
    <property type="entry name" value="Kelch-like_protein_gigaxonin"/>
    <property type="match status" value="1"/>
</dbReference>
<feature type="domain" description="BTB" evidence="4">
    <location>
        <begin position="27"/>
        <end position="94"/>
    </location>
</feature>
<evidence type="ECO:0000259" key="4">
    <source>
        <dbReference type="PROSITE" id="PS50097"/>
    </source>
</evidence>
<dbReference type="EnsemblMetazoa" id="XM_790320">
    <property type="protein sequence ID" value="XP_795413"/>
    <property type="gene ID" value="LOC590725"/>
</dbReference>
<dbReference type="PROSITE" id="PS50097">
    <property type="entry name" value="BTB"/>
    <property type="match status" value="1"/>
</dbReference>
<dbReference type="GeneID" id="590725"/>
<dbReference type="InterPro" id="IPR000210">
    <property type="entry name" value="BTB/POZ_dom"/>
</dbReference>
<keyword evidence="1" id="KW-0880">Kelch repeat</keyword>
<name>A0A7M7TH30_STRPU</name>
<evidence type="ECO:0000313" key="6">
    <source>
        <dbReference type="Proteomes" id="UP000007110"/>
    </source>
</evidence>
<dbReference type="InterPro" id="IPR011705">
    <property type="entry name" value="BACK"/>
</dbReference>
<evidence type="ECO:0000256" key="1">
    <source>
        <dbReference type="ARBA" id="ARBA00022441"/>
    </source>
</evidence>
<dbReference type="OMA" id="FWMYDHA"/>
<dbReference type="Pfam" id="PF00651">
    <property type="entry name" value="BTB"/>
    <property type="match status" value="1"/>
</dbReference>
<keyword evidence="6" id="KW-1185">Reference proteome</keyword>
<dbReference type="SMART" id="SM00875">
    <property type="entry name" value="BACK"/>
    <property type="match status" value="1"/>
</dbReference>
<dbReference type="SMART" id="SM00612">
    <property type="entry name" value="Kelch"/>
    <property type="match status" value="3"/>
</dbReference>
<dbReference type="Proteomes" id="UP000007110">
    <property type="component" value="Unassembled WGS sequence"/>
</dbReference>
<dbReference type="KEGG" id="spu:590725"/>
<accession>A0A7M7TH30</accession>
<reference evidence="6" key="1">
    <citation type="submission" date="2015-02" db="EMBL/GenBank/DDBJ databases">
        <title>Genome sequencing for Strongylocentrotus purpuratus.</title>
        <authorList>
            <person name="Murali S."/>
            <person name="Liu Y."/>
            <person name="Vee V."/>
            <person name="English A."/>
            <person name="Wang M."/>
            <person name="Skinner E."/>
            <person name="Han Y."/>
            <person name="Muzny D.M."/>
            <person name="Worley K.C."/>
            <person name="Gibbs R.A."/>
        </authorList>
    </citation>
    <scope>NUCLEOTIDE SEQUENCE</scope>
</reference>
<organism evidence="5 6">
    <name type="scientific">Strongylocentrotus purpuratus</name>
    <name type="common">Purple sea urchin</name>
    <dbReference type="NCBI Taxonomy" id="7668"/>
    <lineage>
        <taxon>Eukaryota</taxon>
        <taxon>Metazoa</taxon>
        <taxon>Echinodermata</taxon>
        <taxon>Eleutherozoa</taxon>
        <taxon>Echinozoa</taxon>
        <taxon>Echinoidea</taxon>
        <taxon>Euechinoidea</taxon>
        <taxon>Echinacea</taxon>
        <taxon>Camarodonta</taxon>
        <taxon>Echinidea</taxon>
        <taxon>Strongylocentrotidae</taxon>
        <taxon>Strongylocentrotus</taxon>
    </lineage>
</organism>
<dbReference type="RefSeq" id="XP_795413.2">
    <property type="nucleotide sequence ID" value="XM_790320.5"/>
</dbReference>
<dbReference type="Pfam" id="PF01344">
    <property type="entry name" value="Kelch_1"/>
    <property type="match status" value="2"/>
</dbReference>
<dbReference type="SUPFAM" id="SSF54695">
    <property type="entry name" value="POZ domain"/>
    <property type="match status" value="1"/>
</dbReference>
<dbReference type="InterPro" id="IPR011333">
    <property type="entry name" value="SKP1/BTB/POZ_sf"/>
</dbReference>